<evidence type="ECO:0000313" key="2">
    <source>
        <dbReference type="EMBL" id="MBB6678500.1"/>
    </source>
</evidence>
<dbReference type="InterPro" id="IPR051781">
    <property type="entry name" value="Metallo-dep_Hydrolase"/>
</dbReference>
<dbReference type="GO" id="GO:0016810">
    <property type="term" value="F:hydrolase activity, acting on carbon-nitrogen (but not peptide) bonds"/>
    <property type="evidence" value="ECO:0007669"/>
    <property type="project" value="InterPro"/>
</dbReference>
<evidence type="ECO:0000313" key="3">
    <source>
        <dbReference type="Proteomes" id="UP000574133"/>
    </source>
</evidence>
<dbReference type="NCBIfam" id="NF011984">
    <property type="entry name" value="PRK15446.1-5"/>
    <property type="match status" value="1"/>
</dbReference>
<dbReference type="GO" id="GO:0019700">
    <property type="term" value="P:organic phosphonate catabolic process"/>
    <property type="evidence" value="ECO:0007669"/>
    <property type="project" value="InterPro"/>
</dbReference>
<evidence type="ECO:0000259" key="1">
    <source>
        <dbReference type="Pfam" id="PF01979"/>
    </source>
</evidence>
<protein>
    <submittedName>
        <fullName evidence="2">Alpha-D-ribose 1-methylphosphonate 5-triphosphate diphosphatase</fullName>
        <ecNumber evidence="2">3.6.1.63</ecNumber>
    </submittedName>
</protein>
<dbReference type="PANTHER" id="PTHR43135">
    <property type="entry name" value="ALPHA-D-RIBOSE 1-METHYLPHOSPHONATE 5-TRIPHOSPHATE DIPHOSPHATASE"/>
    <property type="match status" value="1"/>
</dbReference>
<dbReference type="SUPFAM" id="SSF51556">
    <property type="entry name" value="Metallo-dependent hydrolases"/>
    <property type="match status" value="1"/>
</dbReference>
<dbReference type="Gene3D" id="2.30.40.10">
    <property type="entry name" value="Urease, subunit C, domain 1"/>
    <property type="match status" value="1"/>
</dbReference>
<dbReference type="AlphaFoldDB" id="A0A841TGY3"/>
<name>A0A841TGY3_9BACL</name>
<dbReference type="InterPro" id="IPR032466">
    <property type="entry name" value="Metal_Hydrolase"/>
</dbReference>
<keyword evidence="2" id="KW-0378">Hydrolase</keyword>
<dbReference type="NCBIfam" id="NF011990">
    <property type="entry name" value="PRK15446.2-6"/>
    <property type="match status" value="1"/>
</dbReference>
<gene>
    <name evidence="2" type="ORF">H4Q31_14505</name>
</gene>
<reference evidence="2 3" key="1">
    <citation type="submission" date="2020-08" db="EMBL/GenBank/DDBJ databases">
        <title>Cohnella phylogeny.</title>
        <authorList>
            <person name="Dunlap C."/>
        </authorList>
    </citation>
    <scope>NUCLEOTIDE SEQUENCE [LARGE SCALE GENOMIC DNA]</scope>
    <source>
        <strain evidence="2 3">DSM 103658</strain>
    </source>
</reference>
<keyword evidence="3" id="KW-1185">Reference proteome</keyword>
<dbReference type="RefSeq" id="WP_185179766.1">
    <property type="nucleotide sequence ID" value="NZ_CBCSEP010000010.1"/>
</dbReference>
<proteinExistence type="predicted"/>
<dbReference type="Pfam" id="PF01979">
    <property type="entry name" value="Amidohydro_1"/>
    <property type="match status" value="1"/>
</dbReference>
<dbReference type="InterPro" id="IPR011059">
    <property type="entry name" value="Metal-dep_hydrolase_composite"/>
</dbReference>
<dbReference type="Gene3D" id="3.20.20.140">
    <property type="entry name" value="Metal-dependent hydrolases"/>
    <property type="match status" value="1"/>
</dbReference>
<dbReference type="EC" id="3.6.1.63" evidence="2"/>
<dbReference type="EMBL" id="JACJVN010000056">
    <property type="protein sequence ID" value="MBB6678500.1"/>
    <property type="molecule type" value="Genomic_DNA"/>
</dbReference>
<dbReference type="Proteomes" id="UP000574133">
    <property type="component" value="Unassembled WGS sequence"/>
</dbReference>
<organism evidence="2 3">
    <name type="scientific">Cohnella lubricantis</name>
    <dbReference type="NCBI Taxonomy" id="2163172"/>
    <lineage>
        <taxon>Bacteria</taxon>
        <taxon>Bacillati</taxon>
        <taxon>Bacillota</taxon>
        <taxon>Bacilli</taxon>
        <taxon>Bacillales</taxon>
        <taxon>Paenibacillaceae</taxon>
        <taxon>Cohnella</taxon>
    </lineage>
</organism>
<sequence length="393" mass="42898">MANRWWVRGGHVVLPDQVMAADVAISDGRIEAIVPTGAELEASAGEKVLDATGAWVLPGLVDIHCDAIEKEVEPRPNTIFPLDMAFIQFERKLALHGITTMFHSLSLGVGLSIRGEKLMEELIRHVVSSRSERAMIRHRVHLRYEISYLTGMPLAKQLVREGLIDYLSFMDHAPGVGQYSRPGAFERYVMKNQGVGPDEVAEIVAELEERRSRVDWAELRALADAASERRIAVASHDDDSRELVDRSIGFGAKVVEFPLNLDTASYARERGLHVCVGAPNVVRGGSHDRNMSAADAIEAGAADILCSDYHPASMLQAIVTLESRGMALNEAVRLATLEPARALGLEGEIGSLERGKQADLLVVRKVRDCPVVTDTVVGGNVVQQTRDYVAVGL</sequence>
<dbReference type="InterPro" id="IPR006680">
    <property type="entry name" value="Amidohydro-rel"/>
</dbReference>
<dbReference type="PANTHER" id="PTHR43135:SF3">
    <property type="entry name" value="ALPHA-D-RIBOSE 1-METHYLPHOSPHONATE 5-TRIPHOSPHATE DIPHOSPHATASE"/>
    <property type="match status" value="1"/>
</dbReference>
<dbReference type="PIRSF" id="PIRSF038971">
    <property type="entry name" value="PhnM"/>
    <property type="match status" value="1"/>
</dbReference>
<accession>A0A841TGY3</accession>
<dbReference type="SUPFAM" id="SSF51338">
    <property type="entry name" value="Composite domain of metallo-dependent hydrolases"/>
    <property type="match status" value="1"/>
</dbReference>
<feature type="domain" description="Amidohydrolase-related" evidence="1">
    <location>
        <begin position="217"/>
        <end position="382"/>
    </location>
</feature>
<comment type="caution">
    <text evidence="2">The sequence shown here is derived from an EMBL/GenBank/DDBJ whole genome shotgun (WGS) entry which is preliminary data.</text>
</comment>
<dbReference type="InterPro" id="IPR012696">
    <property type="entry name" value="PhnM"/>
</dbReference>
<dbReference type="NCBIfam" id="NF011987">
    <property type="entry name" value="PRK15446.2-3"/>
    <property type="match status" value="1"/>
</dbReference>